<evidence type="ECO:0000313" key="3">
    <source>
        <dbReference type="Proteomes" id="UP000233837"/>
    </source>
</evidence>
<gene>
    <name evidence="2" type="ORF">MA16_Dca016253</name>
</gene>
<feature type="region of interest" description="Disordered" evidence="1">
    <location>
        <begin position="92"/>
        <end position="119"/>
    </location>
</feature>
<name>A0A2I0W5M5_9ASPA</name>
<proteinExistence type="predicted"/>
<feature type="region of interest" description="Disordered" evidence="1">
    <location>
        <begin position="1"/>
        <end position="25"/>
    </location>
</feature>
<dbReference type="Proteomes" id="UP000233837">
    <property type="component" value="Unassembled WGS sequence"/>
</dbReference>
<reference evidence="2 3" key="1">
    <citation type="journal article" date="2016" name="Sci. Rep.">
        <title>The Dendrobium catenatum Lindl. genome sequence provides insights into polysaccharide synthase, floral development and adaptive evolution.</title>
        <authorList>
            <person name="Zhang G.Q."/>
            <person name="Xu Q."/>
            <person name="Bian C."/>
            <person name="Tsai W.C."/>
            <person name="Yeh C.M."/>
            <person name="Liu K.W."/>
            <person name="Yoshida K."/>
            <person name="Zhang L.S."/>
            <person name="Chang S.B."/>
            <person name="Chen F."/>
            <person name="Shi Y."/>
            <person name="Su Y.Y."/>
            <person name="Zhang Y.Q."/>
            <person name="Chen L.J."/>
            <person name="Yin Y."/>
            <person name="Lin M."/>
            <person name="Huang H."/>
            <person name="Deng H."/>
            <person name="Wang Z.W."/>
            <person name="Zhu S.L."/>
            <person name="Zhao X."/>
            <person name="Deng C."/>
            <person name="Niu S.C."/>
            <person name="Huang J."/>
            <person name="Wang M."/>
            <person name="Liu G.H."/>
            <person name="Yang H.J."/>
            <person name="Xiao X.J."/>
            <person name="Hsiao Y.Y."/>
            <person name="Wu W.L."/>
            <person name="Chen Y.Y."/>
            <person name="Mitsuda N."/>
            <person name="Ohme-Takagi M."/>
            <person name="Luo Y.B."/>
            <person name="Van de Peer Y."/>
            <person name="Liu Z.J."/>
        </authorList>
    </citation>
    <scope>NUCLEOTIDE SEQUENCE [LARGE SCALE GENOMIC DNA]</scope>
    <source>
        <tissue evidence="2">The whole plant</tissue>
    </source>
</reference>
<sequence>MFGLLDGIEEDEVTPREKNKNAISNLEEEELETSCIKEDGNKDVITDNRISTKENAENAGDKVVGSTSGRDFVSLVGISKIKLSKEIKTLGHISSSMRISRNEGGSGRKMGGPSPSVLK</sequence>
<dbReference type="AlphaFoldDB" id="A0A2I0W5M5"/>
<evidence type="ECO:0000256" key="1">
    <source>
        <dbReference type="SAM" id="MobiDB-lite"/>
    </source>
</evidence>
<dbReference type="EMBL" id="KZ502903">
    <property type="protein sequence ID" value="PKU70950.1"/>
    <property type="molecule type" value="Genomic_DNA"/>
</dbReference>
<keyword evidence="3" id="KW-1185">Reference proteome</keyword>
<reference evidence="2 3" key="2">
    <citation type="journal article" date="2017" name="Nature">
        <title>The Apostasia genome and the evolution of orchids.</title>
        <authorList>
            <person name="Zhang G.Q."/>
            <person name="Liu K.W."/>
            <person name="Li Z."/>
            <person name="Lohaus R."/>
            <person name="Hsiao Y.Y."/>
            <person name="Niu S.C."/>
            <person name="Wang J.Y."/>
            <person name="Lin Y.C."/>
            <person name="Xu Q."/>
            <person name="Chen L.J."/>
            <person name="Yoshida K."/>
            <person name="Fujiwara S."/>
            <person name="Wang Z.W."/>
            <person name="Zhang Y.Q."/>
            <person name="Mitsuda N."/>
            <person name="Wang M."/>
            <person name="Liu G.H."/>
            <person name="Pecoraro L."/>
            <person name="Huang H.X."/>
            <person name="Xiao X.J."/>
            <person name="Lin M."/>
            <person name="Wu X.Y."/>
            <person name="Wu W.L."/>
            <person name="Chen Y.Y."/>
            <person name="Chang S.B."/>
            <person name="Sakamoto S."/>
            <person name="Ohme-Takagi M."/>
            <person name="Yagi M."/>
            <person name="Zeng S.J."/>
            <person name="Shen C.Y."/>
            <person name="Yeh C.M."/>
            <person name="Luo Y.B."/>
            <person name="Tsai W.C."/>
            <person name="Van de Peer Y."/>
            <person name="Liu Z.J."/>
        </authorList>
    </citation>
    <scope>NUCLEOTIDE SEQUENCE [LARGE SCALE GENOMIC DNA]</scope>
    <source>
        <tissue evidence="2">The whole plant</tissue>
    </source>
</reference>
<accession>A0A2I0W5M5</accession>
<protein>
    <submittedName>
        <fullName evidence="2">Uncharacterized protein</fullName>
    </submittedName>
</protein>
<evidence type="ECO:0000313" key="2">
    <source>
        <dbReference type="EMBL" id="PKU70950.1"/>
    </source>
</evidence>
<organism evidence="2 3">
    <name type="scientific">Dendrobium catenatum</name>
    <dbReference type="NCBI Taxonomy" id="906689"/>
    <lineage>
        <taxon>Eukaryota</taxon>
        <taxon>Viridiplantae</taxon>
        <taxon>Streptophyta</taxon>
        <taxon>Embryophyta</taxon>
        <taxon>Tracheophyta</taxon>
        <taxon>Spermatophyta</taxon>
        <taxon>Magnoliopsida</taxon>
        <taxon>Liliopsida</taxon>
        <taxon>Asparagales</taxon>
        <taxon>Orchidaceae</taxon>
        <taxon>Epidendroideae</taxon>
        <taxon>Malaxideae</taxon>
        <taxon>Dendrobiinae</taxon>
        <taxon>Dendrobium</taxon>
    </lineage>
</organism>